<dbReference type="GO" id="GO:0004803">
    <property type="term" value="F:transposase activity"/>
    <property type="evidence" value="ECO:0007669"/>
    <property type="project" value="InterPro"/>
</dbReference>
<sequence>FWQQDNHPIELSTNEMIDQRLNYLHENPVTAGLVTEAQYYKYSSAVDYYEEREGLVPIMFM</sequence>
<dbReference type="InterPro" id="IPR036515">
    <property type="entry name" value="Transposase_17_sf"/>
</dbReference>
<dbReference type="EMBL" id="SLWO01000008">
    <property type="protein sequence ID" value="TCO20561.1"/>
    <property type="molecule type" value="Genomic_DNA"/>
</dbReference>
<evidence type="ECO:0000313" key="2">
    <source>
        <dbReference type="Proteomes" id="UP000295684"/>
    </source>
</evidence>
<evidence type="ECO:0008006" key="3">
    <source>
        <dbReference type="Google" id="ProtNLM"/>
    </source>
</evidence>
<proteinExistence type="predicted"/>
<name>A0A4R2H4M0_9SPHI</name>
<gene>
    <name evidence="1" type="ORF">EV200_1081</name>
</gene>
<dbReference type="Proteomes" id="UP000295684">
    <property type="component" value="Unassembled WGS sequence"/>
</dbReference>
<accession>A0A4R2H4M0</accession>
<feature type="non-terminal residue" evidence="1">
    <location>
        <position position="1"/>
    </location>
</feature>
<dbReference type="AlphaFoldDB" id="A0A4R2H4M0"/>
<dbReference type="GO" id="GO:0006313">
    <property type="term" value="P:DNA transposition"/>
    <property type="evidence" value="ECO:0007669"/>
    <property type="project" value="InterPro"/>
</dbReference>
<dbReference type="GO" id="GO:0003677">
    <property type="term" value="F:DNA binding"/>
    <property type="evidence" value="ECO:0007669"/>
    <property type="project" value="InterPro"/>
</dbReference>
<comment type="caution">
    <text evidence="1">The sequence shown here is derived from an EMBL/GenBank/DDBJ whole genome shotgun (WGS) entry which is preliminary data.</text>
</comment>
<reference evidence="1 2" key="1">
    <citation type="submission" date="2019-03" db="EMBL/GenBank/DDBJ databases">
        <title>Genomic Encyclopedia of Type Strains, Phase IV (KMG-IV): sequencing the most valuable type-strain genomes for metagenomic binning, comparative biology and taxonomic classification.</title>
        <authorList>
            <person name="Goeker M."/>
        </authorList>
    </citation>
    <scope>NUCLEOTIDE SEQUENCE [LARGE SCALE GENOMIC DNA]</scope>
    <source>
        <strain evidence="1 2">DSM 103236</strain>
    </source>
</reference>
<protein>
    <recommendedName>
        <fullName evidence="3">Transposase</fullName>
    </recommendedName>
</protein>
<organism evidence="1 2">
    <name type="scientific">Pedobacter psychrotolerans</name>
    <dbReference type="NCBI Taxonomy" id="1843235"/>
    <lineage>
        <taxon>Bacteria</taxon>
        <taxon>Pseudomonadati</taxon>
        <taxon>Bacteroidota</taxon>
        <taxon>Sphingobacteriia</taxon>
        <taxon>Sphingobacteriales</taxon>
        <taxon>Sphingobacteriaceae</taxon>
        <taxon>Pedobacter</taxon>
    </lineage>
</organism>
<dbReference type="Gene3D" id="3.30.70.1290">
    <property type="entry name" value="Transposase IS200-like"/>
    <property type="match status" value="1"/>
</dbReference>
<evidence type="ECO:0000313" key="1">
    <source>
        <dbReference type="EMBL" id="TCO20561.1"/>
    </source>
</evidence>